<dbReference type="Proteomes" id="UP000010552">
    <property type="component" value="Unassembled WGS sequence"/>
</dbReference>
<evidence type="ECO:0000313" key="1">
    <source>
        <dbReference type="EMBL" id="ELK15939.1"/>
    </source>
</evidence>
<dbReference type="EMBL" id="KB030499">
    <property type="protein sequence ID" value="ELK15939.1"/>
    <property type="molecule type" value="Genomic_DNA"/>
</dbReference>
<evidence type="ECO:0000313" key="2">
    <source>
        <dbReference type="Proteomes" id="UP000010552"/>
    </source>
</evidence>
<dbReference type="InParanoid" id="L5KWW5"/>
<proteinExistence type="predicted"/>
<keyword evidence="2" id="KW-1185">Reference proteome</keyword>
<dbReference type="PANTHER" id="PTHR38504">
    <property type="entry name" value="KERATIN-ASSOCIATED PROTEIN 7-1"/>
    <property type="match status" value="1"/>
</dbReference>
<name>L5KWW5_PTEAL</name>
<dbReference type="PANTHER" id="PTHR38504:SF1">
    <property type="entry name" value="KERATIN-ASSOCIATED PROTEIN 7-1"/>
    <property type="match status" value="1"/>
</dbReference>
<sequence length="168" mass="18304">MTRFFCCGSYFPGYPCYGTNFHRTFRATPLNCVVPLGSPLNYGYGCNGYGSLGYSFGGSNASNLCCGYGGSCCRPVYKEGWEPRDSITLRQGTLLLPAPSTPDTMYCNNYSGTVFPGCYWGSYGYPLGYSVGCGYGSTYSPVGYGCGYGYNGCGGAYSYRRYWPYALY</sequence>
<organism evidence="1 2">
    <name type="scientific">Pteropus alecto</name>
    <name type="common">Black flying fox</name>
    <dbReference type="NCBI Taxonomy" id="9402"/>
    <lineage>
        <taxon>Eukaryota</taxon>
        <taxon>Metazoa</taxon>
        <taxon>Chordata</taxon>
        <taxon>Craniata</taxon>
        <taxon>Vertebrata</taxon>
        <taxon>Euteleostomi</taxon>
        <taxon>Mammalia</taxon>
        <taxon>Eutheria</taxon>
        <taxon>Laurasiatheria</taxon>
        <taxon>Chiroptera</taxon>
        <taxon>Yinpterochiroptera</taxon>
        <taxon>Pteropodoidea</taxon>
        <taxon>Pteropodidae</taxon>
        <taxon>Pteropodinae</taxon>
        <taxon>Pteropus</taxon>
    </lineage>
</organism>
<protein>
    <submittedName>
        <fullName evidence="1">Keratin-associated protein 7-1</fullName>
    </submittedName>
</protein>
<dbReference type="eggNOG" id="ENOG502TDVI">
    <property type="taxonomic scope" value="Eukaryota"/>
</dbReference>
<gene>
    <name evidence="1" type="ORF">PAL_GLEAN10018529</name>
</gene>
<accession>L5KWW5</accession>
<reference evidence="2" key="1">
    <citation type="journal article" date="2013" name="Science">
        <title>Comparative analysis of bat genomes provides insight into the evolution of flight and immunity.</title>
        <authorList>
            <person name="Zhang G."/>
            <person name="Cowled C."/>
            <person name="Shi Z."/>
            <person name="Huang Z."/>
            <person name="Bishop-Lilly K.A."/>
            <person name="Fang X."/>
            <person name="Wynne J.W."/>
            <person name="Xiong Z."/>
            <person name="Baker M.L."/>
            <person name="Zhao W."/>
            <person name="Tachedjian M."/>
            <person name="Zhu Y."/>
            <person name="Zhou P."/>
            <person name="Jiang X."/>
            <person name="Ng J."/>
            <person name="Yang L."/>
            <person name="Wu L."/>
            <person name="Xiao J."/>
            <person name="Feng Y."/>
            <person name="Chen Y."/>
            <person name="Sun X."/>
            <person name="Zhang Y."/>
            <person name="Marsh G.A."/>
            <person name="Crameri G."/>
            <person name="Broder C.C."/>
            <person name="Frey K.G."/>
            <person name="Wang L.F."/>
            <person name="Wang J."/>
        </authorList>
    </citation>
    <scope>NUCLEOTIDE SEQUENCE [LARGE SCALE GENOMIC DNA]</scope>
</reference>
<dbReference type="AlphaFoldDB" id="L5KWW5"/>
<dbReference type="InterPro" id="IPR020184">
    <property type="entry name" value="KRTAP7"/>
</dbReference>
<dbReference type="STRING" id="9402.L5KWW5"/>
<dbReference type="Pfam" id="PF15034">
    <property type="entry name" value="KRTAP7"/>
    <property type="match status" value="1"/>
</dbReference>